<protein>
    <recommendedName>
        <fullName evidence="3">Nitrogen regulatory protein P-II family</fullName>
    </recommendedName>
</protein>
<evidence type="ECO:0000313" key="1">
    <source>
        <dbReference type="EMBL" id="SFF97175.1"/>
    </source>
</evidence>
<dbReference type="RefSeq" id="WP_093305329.1">
    <property type="nucleotide sequence ID" value="NZ_FOOH01000017.1"/>
</dbReference>
<dbReference type="Proteomes" id="UP000199116">
    <property type="component" value="Unassembled WGS sequence"/>
</dbReference>
<gene>
    <name evidence="1" type="ORF">SAMN04488033_11740</name>
</gene>
<keyword evidence="2" id="KW-1185">Reference proteome</keyword>
<evidence type="ECO:0008006" key="3">
    <source>
        <dbReference type="Google" id="ProtNLM"/>
    </source>
</evidence>
<dbReference type="AlphaFoldDB" id="A0A1I2MZY8"/>
<proteinExistence type="predicted"/>
<evidence type="ECO:0000313" key="2">
    <source>
        <dbReference type="Proteomes" id="UP000199116"/>
    </source>
</evidence>
<dbReference type="EMBL" id="FOOH01000017">
    <property type="protein sequence ID" value="SFF97175.1"/>
    <property type="molecule type" value="Genomic_DNA"/>
</dbReference>
<sequence>MKLLIVTSVAEFQKEILSIFKKANIEAFSRTEIDGYKNTNSVIATRSWFPGEKGGNESLMFFSFTENEKIELLFQLVSEFNENLETNNPIRAAVVNIENYI</sequence>
<reference evidence="2" key="1">
    <citation type="submission" date="2016-10" db="EMBL/GenBank/DDBJ databases">
        <authorList>
            <person name="Varghese N."/>
            <person name="Submissions S."/>
        </authorList>
    </citation>
    <scope>NUCLEOTIDE SEQUENCE [LARGE SCALE GENOMIC DNA]</scope>
    <source>
        <strain evidence="2">DSM 23515</strain>
    </source>
</reference>
<organism evidence="1 2">
    <name type="scientific">Salegentibacter agarivorans</name>
    <dbReference type="NCBI Taxonomy" id="345907"/>
    <lineage>
        <taxon>Bacteria</taxon>
        <taxon>Pseudomonadati</taxon>
        <taxon>Bacteroidota</taxon>
        <taxon>Flavobacteriia</taxon>
        <taxon>Flavobacteriales</taxon>
        <taxon>Flavobacteriaceae</taxon>
        <taxon>Salegentibacter</taxon>
    </lineage>
</organism>
<accession>A0A1I2MZY8</accession>
<name>A0A1I2MZY8_9FLAO</name>